<dbReference type="EMBL" id="JH921438">
    <property type="protein sequence ID" value="EKD16868.1"/>
    <property type="molecule type" value="Genomic_DNA"/>
</dbReference>
<dbReference type="HOGENOM" id="CLU_647467_0_0_1"/>
<dbReference type="OrthoDB" id="5413280at2759"/>
<dbReference type="GeneID" id="18761272"/>
<evidence type="ECO:0000313" key="2">
    <source>
        <dbReference type="EMBL" id="EKD16868.1"/>
    </source>
</evidence>
<accession>K1X868</accession>
<feature type="compositionally biased region" description="Pro residues" evidence="1">
    <location>
        <begin position="435"/>
        <end position="444"/>
    </location>
</feature>
<dbReference type="STRING" id="1072389.K1X868"/>
<name>K1X868_MARBU</name>
<sequence>MSRRPSYGAAPLVRGHRGSHRPGFNYPFGYGIIEWEDGYYSEPRRMINQDYDLDPRQNYASRQMEGGRMPGPRYPLEQYDPHHRSRRVAHSKDGVPFGKAMIKLFKDIGKAEEFYGSFVTDYEDEISTLKRYAPSELLNKLWIARVEGKPDGGSFDEGEEIPEGEKSFVMFEEKKSMLIRSMEGAANSMIIESRSPKHEVRAEAQKRLREKVQTAHKLIMALLDGAPRKHSQCKSLLSELGMLKALVNPEEDANRGLFKSGNDTEDGGDAGDDQDDGQQGGGGGGSGEEEITGVGIPLARRLRDPAPAFLMPIADTRSRQTLTGRPVHCAPWEGRQEGGELKSLLRISHMHRFDPKDLDKRHATRHGGQAGHKSGNFAARVVKRNPWFTFCFIPVIPLSIHGYEDVVCSICNFAQPLKNRQDVMAMKGGGVPLQHQPPPPPGGGPPAGWGGPGQPGAPKPQQNMQYG</sequence>
<dbReference type="AlphaFoldDB" id="K1X868"/>
<evidence type="ECO:0000256" key="1">
    <source>
        <dbReference type="SAM" id="MobiDB-lite"/>
    </source>
</evidence>
<proteinExistence type="predicted"/>
<evidence type="ECO:0000313" key="3">
    <source>
        <dbReference type="Proteomes" id="UP000006753"/>
    </source>
</evidence>
<dbReference type="PANTHER" id="PTHR28139">
    <property type="entry name" value="UPF0768 PROTEIN YBL029C-A"/>
    <property type="match status" value="1"/>
</dbReference>
<feature type="region of interest" description="Disordered" evidence="1">
    <location>
        <begin position="428"/>
        <end position="467"/>
    </location>
</feature>
<organism evidence="2 3">
    <name type="scientific">Marssonina brunnea f. sp. multigermtubi (strain MB_m1)</name>
    <name type="common">Marssonina leaf spot fungus</name>
    <dbReference type="NCBI Taxonomy" id="1072389"/>
    <lineage>
        <taxon>Eukaryota</taxon>
        <taxon>Fungi</taxon>
        <taxon>Dikarya</taxon>
        <taxon>Ascomycota</taxon>
        <taxon>Pezizomycotina</taxon>
        <taxon>Leotiomycetes</taxon>
        <taxon>Helotiales</taxon>
        <taxon>Drepanopezizaceae</taxon>
        <taxon>Drepanopeziza</taxon>
    </lineage>
</organism>
<dbReference type="eggNOG" id="ENOG502SDGY">
    <property type="taxonomic scope" value="Eukaryota"/>
</dbReference>
<protein>
    <submittedName>
        <fullName evidence="2">Ribonuclease p complex subunit</fullName>
    </submittedName>
</protein>
<dbReference type="PANTHER" id="PTHR28139:SF1">
    <property type="entry name" value="UPF0768 PROTEIN YBL029C-A"/>
    <property type="match status" value="1"/>
</dbReference>
<feature type="compositionally biased region" description="Acidic residues" evidence="1">
    <location>
        <begin position="263"/>
        <end position="276"/>
    </location>
</feature>
<dbReference type="KEGG" id="mbe:MBM_05337"/>
<feature type="region of interest" description="Disordered" evidence="1">
    <location>
        <begin position="253"/>
        <end position="291"/>
    </location>
</feature>
<feature type="compositionally biased region" description="Gly residues" evidence="1">
    <location>
        <begin position="445"/>
        <end position="454"/>
    </location>
</feature>
<gene>
    <name evidence="2" type="ORF">MBM_05337</name>
</gene>
<keyword evidence="3" id="KW-1185">Reference proteome</keyword>
<dbReference type="Proteomes" id="UP000006753">
    <property type="component" value="Unassembled WGS sequence"/>
</dbReference>
<dbReference type="InParanoid" id="K1X868"/>
<reference evidence="2 3" key="1">
    <citation type="journal article" date="2012" name="BMC Genomics">
        <title>Sequencing the genome of Marssonina brunnea reveals fungus-poplar co-evolution.</title>
        <authorList>
            <person name="Zhu S."/>
            <person name="Cao Y.-Z."/>
            <person name="Jiang C."/>
            <person name="Tan B.-Y."/>
            <person name="Wang Z."/>
            <person name="Feng S."/>
            <person name="Zhang L."/>
            <person name="Su X.-H."/>
            <person name="Brejova B."/>
            <person name="Vinar T."/>
            <person name="Xu M."/>
            <person name="Wang M.-X."/>
            <person name="Zhang S.-G."/>
            <person name="Huang M.-R."/>
            <person name="Wu R."/>
            <person name="Zhou Y."/>
        </authorList>
    </citation>
    <scope>NUCLEOTIDE SEQUENCE [LARGE SCALE GENOMIC DNA]</scope>
    <source>
        <strain evidence="2 3">MB_m1</strain>
    </source>
</reference>